<keyword evidence="2" id="KW-1185">Reference proteome</keyword>
<sequence>MNDSPATLPLVLAGPILRRVSADRFALWLALTKESEIKLSFDQQSFHLKAGGQGLRQLKAAPNLFYAMVDVSFDHPLPHDEWINYKLELKTAQQDWQDLTELSPELLYNGLDSLGFKIPSHVGSVIHGSCRKPHHDSPDGLIEGDRLLQNLLSLEDASTQDLPTWPSMLVLSGDQIYADDVAGPMLRAIHGVIEKLNAPSEDFSSLQVPAVPNTDSLYQHRNCYYNREHLLPTVEGNRALLDVLFGGVQKPIFTTDTAHNHLISLHENLVMYLMVWSPQPWGLACLHVPPHLSAEEKELFEKEKQILERFINGLAFVRRLMAHIPVAMIFDDHDVTDDWNLNRQWEEAVYNHPFSKRMIGNSLTAYLINQGWGNCPEHFEDPLFDRLQTAFDQLGGQAHDDFIQDILGFEGWEYDWPTSPPLIVIDSRTRRWRSESSMVKPSGLLDWEALGDLQQKLYGNSSVLLVSPAPIYGVKLIETIQRIFTWLGKPLMVDAENWMAHPGTANSILNVFLHSKTPQNFVILSGDVHYSFVYDVELRRRDGGPDIWQVTSSGLKNEFPKKLLNILDIVNRWLYAPQSPLNWFTKRRRMRVIPRKPDGHADGRRTLNGAGIGLVELDENGRPWRFRQFLSDEKPVAFHRMEQHSRWQ</sequence>
<dbReference type="InterPro" id="IPR038607">
    <property type="entry name" value="PhoD-like_sf"/>
</dbReference>
<dbReference type="Gene3D" id="3.60.21.70">
    <property type="entry name" value="PhoD-like phosphatase"/>
    <property type="match status" value="1"/>
</dbReference>
<protein>
    <recommendedName>
        <fullName evidence="3">PhoD-like phosphatase metallophosphatase domain-containing protein</fullName>
    </recommendedName>
</protein>
<gene>
    <name evidence="1" type="ORF">MTBPR1_100175</name>
</gene>
<dbReference type="SUPFAM" id="SSF56300">
    <property type="entry name" value="Metallo-dependent phosphatases"/>
    <property type="match status" value="1"/>
</dbReference>
<evidence type="ECO:0008006" key="3">
    <source>
        <dbReference type="Google" id="ProtNLM"/>
    </source>
</evidence>
<dbReference type="Proteomes" id="UP000231658">
    <property type="component" value="Unassembled WGS sequence"/>
</dbReference>
<dbReference type="InterPro" id="IPR029052">
    <property type="entry name" value="Metallo-depent_PP-like"/>
</dbReference>
<proteinExistence type="predicted"/>
<organism evidence="1 2">
    <name type="scientific">Candidatus Terasakiella magnetica</name>
    <dbReference type="NCBI Taxonomy" id="1867952"/>
    <lineage>
        <taxon>Bacteria</taxon>
        <taxon>Pseudomonadati</taxon>
        <taxon>Pseudomonadota</taxon>
        <taxon>Alphaproteobacteria</taxon>
        <taxon>Rhodospirillales</taxon>
        <taxon>Terasakiellaceae</taxon>
        <taxon>Terasakiella</taxon>
    </lineage>
</organism>
<dbReference type="PANTHER" id="PTHR37031:SF2">
    <property type="entry name" value="PHOD-LIKE PHOSPHATASE METALLOPHOSPHATASE DOMAIN-CONTAINING PROTEIN"/>
    <property type="match status" value="1"/>
</dbReference>
<name>A0A1C3RE83_9PROT</name>
<accession>A0A1C3RE83</accession>
<dbReference type="OrthoDB" id="327733at2"/>
<dbReference type="RefSeq" id="WP_069186240.1">
    <property type="nucleotide sequence ID" value="NZ_FLYE01000002.1"/>
</dbReference>
<evidence type="ECO:0000313" key="2">
    <source>
        <dbReference type="Proteomes" id="UP000231658"/>
    </source>
</evidence>
<evidence type="ECO:0000313" key="1">
    <source>
        <dbReference type="EMBL" id="SCA55534.1"/>
    </source>
</evidence>
<dbReference type="STRING" id="1867952.MTBPR1_100175"/>
<reference evidence="1 2" key="1">
    <citation type="submission" date="2016-07" db="EMBL/GenBank/DDBJ databases">
        <authorList>
            <person name="Lefevre C.T."/>
        </authorList>
    </citation>
    <scope>NUCLEOTIDE SEQUENCE [LARGE SCALE GENOMIC DNA]</scope>
    <source>
        <strain evidence="1">PR1</strain>
    </source>
</reference>
<dbReference type="EMBL" id="FLYE01000002">
    <property type="protein sequence ID" value="SCA55534.1"/>
    <property type="molecule type" value="Genomic_DNA"/>
</dbReference>
<dbReference type="PANTHER" id="PTHR37031">
    <property type="entry name" value="METALLOPHOSPHATASE BINDING DOMAIN PROTEIN"/>
    <property type="match status" value="1"/>
</dbReference>
<dbReference type="AlphaFoldDB" id="A0A1C3RE83"/>